<keyword evidence="2" id="KW-0813">Transport</keyword>
<comment type="subcellular location">
    <subcellularLocation>
        <location evidence="1">Membrane</location>
        <topology evidence="1">Multi-pass membrane protein</topology>
    </subcellularLocation>
</comment>
<evidence type="ECO:0000259" key="13">
    <source>
        <dbReference type="Pfam" id="PF17655"/>
    </source>
</evidence>
<dbReference type="GO" id="GO:0034765">
    <property type="term" value="P:regulation of monoatomic ion transmembrane transport"/>
    <property type="evidence" value="ECO:0007669"/>
    <property type="project" value="TreeGrafter"/>
</dbReference>
<keyword evidence="4 11" id="KW-0812">Transmembrane</keyword>
<feature type="transmembrane region" description="Helical" evidence="11">
    <location>
        <begin position="76"/>
        <end position="98"/>
    </location>
</feature>
<dbReference type="SUPFAM" id="SSF81324">
    <property type="entry name" value="Voltage-gated potassium channels"/>
    <property type="match status" value="1"/>
</dbReference>
<evidence type="ECO:0000256" key="9">
    <source>
        <dbReference type="ARBA" id="ARBA00023136"/>
    </source>
</evidence>
<dbReference type="GO" id="GO:1990573">
    <property type="term" value="P:potassium ion import across plasma membrane"/>
    <property type="evidence" value="ECO:0007669"/>
    <property type="project" value="TreeGrafter"/>
</dbReference>
<evidence type="ECO:0000256" key="11">
    <source>
        <dbReference type="SAM" id="Phobius"/>
    </source>
</evidence>
<evidence type="ECO:0000256" key="8">
    <source>
        <dbReference type="ARBA" id="ARBA00023065"/>
    </source>
</evidence>
<dbReference type="Pfam" id="PF07885">
    <property type="entry name" value="Ion_trans_2"/>
    <property type="match status" value="1"/>
</dbReference>
<gene>
    <name evidence="14" type="ORF">EQG79_05000</name>
</gene>
<dbReference type="RefSeq" id="WP_129600384.1">
    <property type="nucleotide sequence ID" value="NZ_SBLB01000001.1"/>
</dbReference>
<dbReference type="GO" id="GO:0005242">
    <property type="term" value="F:inward rectifier potassium channel activity"/>
    <property type="evidence" value="ECO:0007669"/>
    <property type="project" value="InterPro"/>
</dbReference>
<accession>A0A4Q2UWH5</accession>
<feature type="transmembrane region" description="Helical" evidence="11">
    <location>
        <begin position="142"/>
        <end position="167"/>
    </location>
</feature>
<evidence type="ECO:0000256" key="1">
    <source>
        <dbReference type="ARBA" id="ARBA00004141"/>
    </source>
</evidence>
<evidence type="ECO:0000256" key="4">
    <source>
        <dbReference type="ARBA" id="ARBA00022692"/>
    </source>
</evidence>
<reference evidence="14 15" key="1">
    <citation type="submission" date="2019-01" db="EMBL/GenBank/DDBJ databases">
        <title>Spirosoma flava sp. nov., a propanil-degrading bacterium isolated from herbicide-contaminated soil.</title>
        <authorList>
            <person name="Zhang L."/>
            <person name="Jiang J.-D."/>
        </authorList>
    </citation>
    <scope>NUCLEOTIDE SEQUENCE [LARGE SCALE GENOMIC DNA]</scope>
    <source>
        <strain evidence="14 15">TY50</strain>
    </source>
</reference>
<evidence type="ECO:0000313" key="14">
    <source>
        <dbReference type="EMBL" id="RYC72205.1"/>
    </source>
</evidence>
<keyword evidence="7 11" id="KW-1133">Transmembrane helix</keyword>
<name>A0A4Q2UWH5_9BACT</name>
<sequence length="334" mass="37870">MLSNRKSGKQRLYGADSQLVDQEERRLDLGFGSTFTDPNSRLINKDGSINVTRTNTSFWDRVNLYNRLITMNWPSFFGVVLLLYFSENVVFACIYMLVGPEYLLGLDKVTDGSPLGQFWGAFFFSAQTLTTVGYGHISPSGYLVSAIAALESMIGLLAFALVTGLLYGRFSRPVAHIRFSTHALFAPYLDVNGWMFRIVHQRANQLIDVQVDVSLSRLETRPDGVRYRRYYNLELERNRVNFFPTNWTLVHPITPGSPLQQCTPDDLAESDAEFLILLRATDDTFSQVVHTRYSYRYDEVLWGRKFLPMLDGNQSGGALLDLAKLDDTVDAPLN</sequence>
<dbReference type="GO" id="GO:0034702">
    <property type="term" value="C:monoatomic ion channel complex"/>
    <property type="evidence" value="ECO:0007669"/>
    <property type="project" value="UniProtKB-KW"/>
</dbReference>
<comment type="caution">
    <text evidence="14">The sequence shown here is derived from an EMBL/GenBank/DDBJ whole genome shotgun (WGS) entry which is preliminary data.</text>
</comment>
<keyword evidence="5" id="KW-0851">Voltage-gated channel</keyword>
<protein>
    <submittedName>
        <fullName evidence="14">Potassium transporter</fullName>
    </submittedName>
</protein>
<feature type="domain" description="Potassium channel" evidence="12">
    <location>
        <begin position="97"/>
        <end position="166"/>
    </location>
</feature>
<keyword evidence="3" id="KW-0633">Potassium transport</keyword>
<organism evidence="14 15">
    <name type="scientific">Spirosoma sordidisoli</name>
    <dbReference type="NCBI Taxonomy" id="2502893"/>
    <lineage>
        <taxon>Bacteria</taxon>
        <taxon>Pseudomonadati</taxon>
        <taxon>Bacteroidota</taxon>
        <taxon>Cytophagia</taxon>
        <taxon>Cytophagales</taxon>
        <taxon>Cytophagaceae</taxon>
        <taxon>Spirosoma</taxon>
    </lineage>
</organism>
<keyword evidence="9 11" id="KW-0472">Membrane</keyword>
<evidence type="ECO:0000259" key="12">
    <source>
        <dbReference type="Pfam" id="PF07885"/>
    </source>
</evidence>
<dbReference type="Gene3D" id="2.60.40.1400">
    <property type="entry name" value="G protein-activated inward rectifier potassium channel 1"/>
    <property type="match status" value="1"/>
</dbReference>
<dbReference type="AlphaFoldDB" id="A0A4Q2UWH5"/>
<dbReference type="InterPro" id="IPR016449">
    <property type="entry name" value="K_chnl_inward-rec_Kir"/>
</dbReference>
<dbReference type="Proteomes" id="UP000290407">
    <property type="component" value="Unassembled WGS sequence"/>
</dbReference>
<keyword evidence="8" id="KW-0406">Ion transport</keyword>
<keyword evidence="15" id="KW-1185">Reference proteome</keyword>
<feature type="domain" description="Inward rectifier potassium channel C-terminal" evidence="13">
    <location>
        <begin position="177"/>
        <end position="330"/>
    </location>
</feature>
<dbReference type="InterPro" id="IPR041647">
    <property type="entry name" value="IRK_C"/>
</dbReference>
<dbReference type="InterPro" id="IPR014756">
    <property type="entry name" value="Ig_E-set"/>
</dbReference>
<feature type="transmembrane region" description="Helical" evidence="11">
    <location>
        <begin position="118"/>
        <end position="135"/>
    </location>
</feature>
<keyword evidence="10" id="KW-0407">Ion channel</keyword>
<evidence type="ECO:0000313" key="15">
    <source>
        <dbReference type="Proteomes" id="UP000290407"/>
    </source>
</evidence>
<evidence type="ECO:0000256" key="10">
    <source>
        <dbReference type="ARBA" id="ARBA00023303"/>
    </source>
</evidence>
<dbReference type="InterPro" id="IPR013099">
    <property type="entry name" value="K_chnl_dom"/>
</dbReference>
<keyword evidence="6" id="KW-0630">Potassium</keyword>
<dbReference type="GO" id="GO:0005886">
    <property type="term" value="C:plasma membrane"/>
    <property type="evidence" value="ECO:0007669"/>
    <property type="project" value="TreeGrafter"/>
</dbReference>
<evidence type="ECO:0000256" key="6">
    <source>
        <dbReference type="ARBA" id="ARBA00022958"/>
    </source>
</evidence>
<evidence type="ECO:0000256" key="7">
    <source>
        <dbReference type="ARBA" id="ARBA00022989"/>
    </source>
</evidence>
<proteinExistence type="predicted"/>
<evidence type="ECO:0000256" key="2">
    <source>
        <dbReference type="ARBA" id="ARBA00022448"/>
    </source>
</evidence>
<dbReference type="PANTHER" id="PTHR11767">
    <property type="entry name" value="INWARD RECTIFIER POTASSIUM CHANNEL"/>
    <property type="match status" value="1"/>
</dbReference>
<dbReference type="PRINTS" id="PR01320">
    <property type="entry name" value="KIRCHANNEL"/>
</dbReference>
<dbReference type="SUPFAM" id="SSF81296">
    <property type="entry name" value="E set domains"/>
    <property type="match status" value="1"/>
</dbReference>
<evidence type="ECO:0000256" key="3">
    <source>
        <dbReference type="ARBA" id="ARBA00022538"/>
    </source>
</evidence>
<dbReference type="EMBL" id="SBLB01000001">
    <property type="protein sequence ID" value="RYC72205.1"/>
    <property type="molecule type" value="Genomic_DNA"/>
</dbReference>
<dbReference type="Pfam" id="PF17655">
    <property type="entry name" value="IRK_C"/>
    <property type="match status" value="1"/>
</dbReference>
<dbReference type="InterPro" id="IPR013518">
    <property type="entry name" value="K_chnl_inward-rec_Kir_cyto"/>
</dbReference>
<dbReference type="Gene3D" id="1.10.287.70">
    <property type="match status" value="1"/>
</dbReference>
<evidence type="ECO:0000256" key="5">
    <source>
        <dbReference type="ARBA" id="ARBA00022882"/>
    </source>
</evidence>